<dbReference type="InterPro" id="IPR052728">
    <property type="entry name" value="O2_lipid_transport_reg"/>
</dbReference>
<protein>
    <submittedName>
        <fullName evidence="2">Nose resistant to fluoxetine protein 6-like</fullName>
    </submittedName>
</protein>
<dbReference type="Proteomes" id="UP000192247">
    <property type="component" value="Unassembled WGS sequence"/>
</dbReference>
<name>A0A1V9XZM1_9ACAR</name>
<reference evidence="2 3" key="1">
    <citation type="journal article" date="2017" name="Gigascience">
        <title>Draft genome of the honey bee ectoparasitic mite, Tropilaelaps mercedesae, is shaped by the parasitic life history.</title>
        <authorList>
            <person name="Dong X."/>
            <person name="Armstrong S.D."/>
            <person name="Xia D."/>
            <person name="Makepeace B.L."/>
            <person name="Darby A.C."/>
            <person name="Kadowaki T."/>
        </authorList>
    </citation>
    <scope>NUCLEOTIDE SEQUENCE [LARGE SCALE GENOMIC DNA]</scope>
    <source>
        <strain evidence="2">Wuxi-XJTLU</strain>
    </source>
</reference>
<evidence type="ECO:0000313" key="2">
    <source>
        <dbReference type="EMBL" id="OQR78921.1"/>
    </source>
</evidence>
<evidence type="ECO:0000259" key="1">
    <source>
        <dbReference type="SMART" id="SM00703"/>
    </source>
</evidence>
<accession>A0A1V9XZM1</accession>
<dbReference type="PANTHER" id="PTHR11161:SF0">
    <property type="entry name" value="O-ACYLTRANSFERASE LIKE PROTEIN"/>
    <property type="match status" value="1"/>
</dbReference>
<sequence length="261" mass="28494">MRVDPTPANGSTPTSLNVYCEKQVRWSRLNGATMAVESGVRYGVTLLLMVVSATVVAQNEQNEQTEGPSQAERLIAFVDEILQPHIKSILRLVLEADVSSDCQVYLAKFGVAARRLEPWTSRLIDASGKPPSGLFQGTLSDLGAYDECLETVLHDKATGEETLRGQYCNVYVKSIGEENLVGELKDITALSHPRTPGFIDFQNSSEVPGMHIGLCMPTDCSREDLQKLSNKFGPLVLSQIKVADCVTGEARPLDNRQISAL</sequence>
<dbReference type="AlphaFoldDB" id="A0A1V9XZM1"/>
<gene>
    <name evidence="2" type="ORF">BIW11_06088</name>
</gene>
<dbReference type="OrthoDB" id="6511630at2759"/>
<keyword evidence="3" id="KW-1185">Reference proteome</keyword>
<comment type="caution">
    <text evidence="2">The sequence shown here is derived from an EMBL/GenBank/DDBJ whole genome shotgun (WGS) entry which is preliminary data.</text>
</comment>
<dbReference type="Pfam" id="PF20146">
    <property type="entry name" value="NRF"/>
    <property type="match status" value="1"/>
</dbReference>
<dbReference type="EMBL" id="MNPL01001667">
    <property type="protein sequence ID" value="OQR78921.1"/>
    <property type="molecule type" value="Genomic_DNA"/>
</dbReference>
<dbReference type="PANTHER" id="PTHR11161">
    <property type="entry name" value="O-ACYLTRANSFERASE"/>
    <property type="match status" value="1"/>
</dbReference>
<dbReference type="InterPro" id="IPR006621">
    <property type="entry name" value="Nose-resist-to-fluoxetine_N"/>
</dbReference>
<feature type="domain" description="Nose resistant-to-fluoxetine protein N-terminal" evidence="1">
    <location>
        <begin position="99"/>
        <end position="247"/>
    </location>
</feature>
<organism evidence="2 3">
    <name type="scientific">Tropilaelaps mercedesae</name>
    <dbReference type="NCBI Taxonomy" id="418985"/>
    <lineage>
        <taxon>Eukaryota</taxon>
        <taxon>Metazoa</taxon>
        <taxon>Ecdysozoa</taxon>
        <taxon>Arthropoda</taxon>
        <taxon>Chelicerata</taxon>
        <taxon>Arachnida</taxon>
        <taxon>Acari</taxon>
        <taxon>Parasitiformes</taxon>
        <taxon>Mesostigmata</taxon>
        <taxon>Gamasina</taxon>
        <taxon>Dermanyssoidea</taxon>
        <taxon>Laelapidae</taxon>
        <taxon>Tropilaelaps</taxon>
    </lineage>
</organism>
<dbReference type="SMART" id="SM00703">
    <property type="entry name" value="NRF"/>
    <property type="match status" value="1"/>
</dbReference>
<evidence type="ECO:0000313" key="3">
    <source>
        <dbReference type="Proteomes" id="UP000192247"/>
    </source>
</evidence>
<dbReference type="InParanoid" id="A0A1V9XZM1"/>
<proteinExistence type="predicted"/>